<evidence type="ECO:0000313" key="5">
    <source>
        <dbReference type="Proteomes" id="UP001056336"/>
    </source>
</evidence>
<gene>
    <name evidence="4" type="ORF">M6D93_02485</name>
</gene>
<protein>
    <submittedName>
        <fullName evidence="4">GNAT family N-acetyltransferase</fullName>
        <ecNumber evidence="4">2.3.1.-</ecNumber>
    </submittedName>
</protein>
<keyword evidence="1 4" id="KW-0808">Transferase</keyword>
<evidence type="ECO:0000256" key="1">
    <source>
        <dbReference type="ARBA" id="ARBA00022679"/>
    </source>
</evidence>
<sequence length="87" mass="9216">MGCLRLETLGGQAQVAGLFVALTSMRRGVGSALLAEAAEWARAAGHQCLTVTALADVPWQAPFFARCGFVPAPESTDGSRLPMRREL</sequence>
<dbReference type="Proteomes" id="UP001056336">
    <property type="component" value="Chromosome"/>
</dbReference>
<dbReference type="PANTHER" id="PTHR43877">
    <property type="entry name" value="AMINOALKYLPHOSPHONATE N-ACETYLTRANSFERASE-RELATED-RELATED"/>
    <property type="match status" value="1"/>
</dbReference>
<organism evidence="4 5">
    <name type="scientific">Jatrophihabitans telluris</name>
    <dbReference type="NCBI Taxonomy" id="2038343"/>
    <lineage>
        <taxon>Bacteria</taxon>
        <taxon>Bacillati</taxon>
        <taxon>Actinomycetota</taxon>
        <taxon>Actinomycetes</taxon>
        <taxon>Jatrophihabitantales</taxon>
        <taxon>Jatrophihabitantaceae</taxon>
        <taxon>Jatrophihabitans</taxon>
    </lineage>
</organism>
<feature type="domain" description="N-acetyltransferase" evidence="3">
    <location>
        <begin position="1"/>
        <end position="87"/>
    </location>
</feature>
<dbReference type="InterPro" id="IPR000182">
    <property type="entry name" value="GNAT_dom"/>
</dbReference>
<dbReference type="SUPFAM" id="SSF55729">
    <property type="entry name" value="Acyl-CoA N-acyltransferases (Nat)"/>
    <property type="match status" value="1"/>
</dbReference>
<proteinExistence type="predicted"/>
<dbReference type="PROSITE" id="PS51186">
    <property type="entry name" value="GNAT"/>
    <property type="match status" value="1"/>
</dbReference>
<dbReference type="InterPro" id="IPR016181">
    <property type="entry name" value="Acyl_CoA_acyltransferase"/>
</dbReference>
<dbReference type="EMBL" id="CP097332">
    <property type="protein sequence ID" value="UQX90354.1"/>
    <property type="molecule type" value="Genomic_DNA"/>
</dbReference>
<keyword evidence="2 4" id="KW-0012">Acyltransferase</keyword>
<dbReference type="Pfam" id="PF13508">
    <property type="entry name" value="Acetyltransf_7"/>
    <property type="match status" value="1"/>
</dbReference>
<evidence type="ECO:0000256" key="2">
    <source>
        <dbReference type="ARBA" id="ARBA00023315"/>
    </source>
</evidence>
<name>A0ABY4R7I6_9ACTN</name>
<accession>A0ABY4R7I6</accession>
<dbReference type="EC" id="2.3.1.-" evidence="4"/>
<evidence type="ECO:0000259" key="3">
    <source>
        <dbReference type="PROSITE" id="PS51186"/>
    </source>
</evidence>
<keyword evidence="5" id="KW-1185">Reference proteome</keyword>
<reference evidence="4" key="1">
    <citation type="journal article" date="2018" name="Int. J. Syst. Evol. Microbiol.">
        <title>Jatrophihabitans telluris sp. nov., isolated from sediment soil of lava forest wetlands and the emended description of the genus Jatrophihabitans.</title>
        <authorList>
            <person name="Lee K.C."/>
            <person name="Suh M.K."/>
            <person name="Eom M.K."/>
            <person name="Kim K.K."/>
            <person name="Kim J.S."/>
            <person name="Kim D.S."/>
            <person name="Ko S.H."/>
            <person name="Shin Y.K."/>
            <person name="Lee J.S."/>
        </authorList>
    </citation>
    <scope>NUCLEOTIDE SEQUENCE</scope>
    <source>
        <strain evidence="4">N237</strain>
    </source>
</reference>
<dbReference type="InterPro" id="IPR050832">
    <property type="entry name" value="Bact_Acetyltransf"/>
</dbReference>
<reference evidence="4" key="2">
    <citation type="submission" date="2022-05" db="EMBL/GenBank/DDBJ databases">
        <authorList>
            <person name="Kim J.-S."/>
            <person name="Lee K."/>
            <person name="Suh M."/>
            <person name="Eom M."/>
            <person name="Kim J.-S."/>
            <person name="Kim D.-S."/>
            <person name="Ko S.-H."/>
            <person name="Shin Y."/>
            <person name="Lee J.-S."/>
        </authorList>
    </citation>
    <scope>NUCLEOTIDE SEQUENCE</scope>
    <source>
        <strain evidence="4">N237</strain>
    </source>
</reference>
<evidence type="ECO:0000313" key="4">
    <source>
        <dbReference type="EMBL" id="UQX90354.1"/>
    </source>
</evidence>
<dbReference type="Gene3D" id="3.40.630.30">
    <property type="match status" value="1"/>
</dbReference>
<dbReference type="GO" id="GO:0016746">
    <property type="term" value="F:acyltransferase activity"/>
    <property type="evidence" value="ECO:0007669"/>
    <property type="project" value="UniProtKB-KW"/>
</dbReference>